<dbReference type="Pfam" id="PF01593">
    <property type="entry name" value="Amino_oxidase"/>
    <property type="match status" value="1"/>
</dbReference>
<dbReference type="OrthoDB" id="20837at2"/>
<dbReference type="Gene3D" id="3.50.50.60">
    <property type="entry name" value="FAD/NAD(P)-binding domain"/>
    <property type="match status" value="1"/>
</dbReference>
<dbReference type="STRING" id="395493.BegalDRAFT_0015"/>
<dbReference type="RefSeq" id="WP_002682447.1">
    <property type="nucleotide sequence ID" value="NZ_JH600070.1"/>
</dbReference>
<name>I3CBE9_9GAMM</name>
<feature type="domain" description="Amine oxidase" evidence="1">
    <location>
        <begin position="10"/>
        <end position="285"/>
    </location>
</feature>
<dbReference type="InterPro" id="IPR036188">
    <property type="entry name" value="FAD/NAD-bd_sf"/>
</dbReference>
<organism evidence="2 3">
    <name type="scientific">Beggiatoa alba B18LD</name>
    <dbReference type="NCBI Taxonomy" id="395493"/>
    <lineage>
        <taxon>Bacteria</taxon>
        <taxon>Pseudomonadati</taxon>
        <taxon>Pseudomonadota</taxon>
        <taxon>Gammaproteobacteria</taxon>
        <taxon>Thiotrichales</taxon>
        <taxon>Thiotrichaceae</taxon>
        <taxon>Beggiatoa</taxon>
    </lineage>
</organism>
<dbReference type="Proteomes" id="UP000005744">
    <property type="component" value="Unassembled WGS sequence"/>
</dbReference>
<dbReference type="InterPro" id="IPR002937">
    <property type="entry name" value="Amino_oxidase"/>
</dbReference>
<dbReference type="HOGENOM" id="CLU_028123_1_0_6"/>
<dbReference type="InterPro" id="IPR050464">
    <property type="entry name" value="Zeta_carotene_desat/Oxidored"/>
</dbReference>
<evidence type="ECO:0000313" key="2">
    <source>
        <dbReference type="EMBL" id="EIJ40942.1"/>
    </source>
</evidence>
<dbReference type="AlphaFoldDB" id="I3CBE9"/>
<accession>I3CBE9</accession>
<protein>
    <submittedName>
        <fullName evidence="2">Putative NAD/FAD-binding protein</fullName>
    </submittedName>
</protein>
<reference evidence="2 3" key="1">
    <citation type="submission" date="2011-11" db="EMBL/GenBank/DDBJ databases">
        <title>Improved High-Quality Draft sequence of Beggiatoa alba B18lD.</title>
        <authorList>
            <consortium name="US DOE Joint Genome Institute"/>
            <person name="Lucas S."/>
            <person name="Han J."/>
            <person name="Lapidus A."/>
            <person name="Cheng J.-F."/>
            <person name="Goodwin L."/>
            <person name="Pitluck S."/>
            <person name="Peters L."/>
            <person name="Mikhailova N."/>
            <person name="Held B."/>
            <person name="Detter J.C."/>
            <person name="Han C."/>
            <person name="Tapia R."/>
            <person name="Land M."/>
            <person name="Hauser L."/>
            <person name="Kyrpides N."/>
            <person name="Ivanova N."/>
            <person name="Pagani I."/>
            <person name="Samuel K."/>
            <person name="Teske A."/>
            <person name="Mueller J."/>
            <person name="Woyke T."/>
        </authorList>
    </citation>
    <scope>NUCLEOTIDE SEQUENCE [LARGE SCALE GENOMIC DNA]</scope>
    <source>
        <strain evidence="2 3">B18LD</strain>
    </source>
</reference>
<dbReference type="GO" id="GO:0016491">
    <property type="term" value="F:oxidoreductase activity"/>
    <property type="evidence" value="ECO:0007669"/>
    <property type="project" value="InterPro"/>
</dbReference>
<keyword evidence="3" id="KW-1185">Reference proteome</keyword>
<dbReference type="PANTHER" id="PTHR42923">
    <property type="entry name" value="PROTOPORPHYRINOGEN OXIDASE"/>
    <property type="match status" value="1"/>
</dbReference>
<gene>
    <name evidence="2" type="ORF">BegalDRAFT_0015</name>
</gene>
<dbReference type="FunFam" id="1.10.405.20:FF:000001">
    <property type="entry name" value="Amine oxidase"/>
    <property type="match status" value="1"/>
</dbReference>
<dbReference type="Gene3D" id="1.10.405.20">
    <property type="match status" value="1"/>
</dbReference>
<dbReference type="Gene3D" id="3.30.70.1990">
    <property type="match status" value="1"/>
</dbReference>
<dbReference type="SUPFAM" id="SSF51905">
    <property type="entry name" value="FAD/NAD(P)-binding domain"/>
    <property type="match status" value="1"/>
</dbReference>
<dbReference type="eggNOG" id="COG2907">
    <property type="taxonomic scope" value="Bacteria"/>
</dbReference>
<dbReference type="PANTHER" id="PTHR42923:SF17">
    <property type="entry name" value="AMINE OXIDASE DOMAIN-CONTAINING PROTEIN"/>
    <property type="match status" value="1"/>
</dbReference>
<evidence type="ECO:0000313" key="3">
    <source>
        <dbReference type="Proteomes" id="UP000005744"/>
    </source>
</evidence>
<evidence type="ECO:0000259" key="1">
    <source>
        <dbReference type="Pfam" id="PF01593"/>
    </source>
</evidence>
<dbReference type="EMBL" id="JH600070">
    <property type="protein sequence ID" value="EIJ40942.1"/>
    <property type="molecule type" value="Genomic_DNA"/>
</dbReference>
<sequence>MKIAIIGTGISGLCAAWLLDTQHDITVYEQNAYVGGHSQTVSIETTDGKLDIDTGFILYNEAHYPNLTALFKYLEIETIPTAMSFSMSIDRGTIEYAGSDLNTLFGQRRNLFNPDFYRLLWDILRFNREGKALLSKQVAPIASLTLADFLQQGGYSQTFCLHYLLPMSATIWSCPANKILSFPALTLLRFFHNHGLLTLNDRPLWHTVQGGTHCYIQRMLSSIQHKLRLSTPAVAVSRYETGCDILDARGEKNTFDTVVIATHADQALSLLTDPSDTEQHLLSRFKYRENRAVLHQDTELMPLRPRIWSTWNYLATTEQAKIDSVSVSYWINRLQPLSQAENFFLSFNPHQEPKNILREFYYQHPIFDSTAISAQAELHQLQGQRHTWFCGSYFSHGFHEDALNSGLAVANALGIKPAWQVQFAGIIN</sequence>
<proteinExistence type="predicted"/>